<feature type="transmembrane region" description="Helical" evidence="2">
    <location>
        <begin position="102"/>
        <end position="124"/>
    </location>
</feature>
<keyword evidence="2" id="KW-1133">Transmembrane helix</keyword>
<keyword evidence="2" id="KW-0472">Membrane</keyword>
<name>A0A1L7XSU6_9HELO</name>
<evidence type="ECO:0000256" key="1">
    <source>
        <dbReference type="SAM" id="MobiDB-lite"/>
    </source>
</evidence>
<protein>
    <submittedName>
        <fullName evidence="3">Uncharacterized protein</fullName>
    </submittedName>
</protein>
<feature type="transmembrane region" description="Helical" evidence="2">
    <location>
        <begin position="72"/>
        <end position="90"/>
    </location>
</feature>
<gene>
    <name evidence="3" type="ORF">PAC_17936</name>
</gene>
<dbReference type="OrthoDB" id="5351891at2759"/>
<feature type="transmembrane region" description="Helical" evidence="2">
    <location>
        <begin position="271"/>
        <end position="291"/>
    </location>
</feature>
<dbReference type="EMBL" id="FJOG01000050">
    <property type="protein sequence ID" value="CZR68037.1"/>
    <property type="molecule type" value="Genomic_DNA"/>
</dbReference>
<feature type="compositionally biased region" description="Basic and acidic residues" evidence="1">
    <location>
        <begin position="166"/>
        <end position="176"/>
    </location>
</feature>
<evidence type="ECO:0000313" key="3">
    <source>
        <dbReference type="EMBL" id="CZR68037.1"/>
    </source>
</evidence>
<feature type="transmembrane region" description="Helical" evidence="2">
    <location>
        <begin position="46"/>
        <end position="65"/>
    </location>
</feature>
<feature type="transmembrane region" description="Helical" evidence="2">
    <location>
        <begin position="187"/>
        <end position="206"/>
    </location>
</feature>
<evidence type="ECO:0000313" key="4">
    <source>
        <dbReference type="Proteomes" id="UP000184330"/>
    </source>
</evidence>
<keyword evidence="4" id="KW-1185">Reference proteome</keyword>
<evidence type="ECO:0000256" key="2">
    <source>
        <dbReference type="SAM" id="Phobius"/>
    </source>
</evidence>
<feature type="transmembrane region" description="Helical" evidence="2">
    <location>
        <begin position="312"/>
        <end position="331"/>
    </location>
</feature>
<dbReference type="AlphaFoldDB" id="A0A1L7XSU6"/>
<proteinExistence type="predicted"/>
<accession>A0A1L7XSU6</accession>
<dbReference type="Proteomes" id="UP000184330">
    <property type="component" value="Unassembled WGS sequence"/>
</dbReference>
<feature type="region of interest" description="Disordered" evidence="1">
    <location>
        <begin position="160"/>
        <end position="181"/>
    </location>
</feature>
<organism evidence="3 4">
    <name type="scientific">Phialocephala subalpina</name>
    <dbReference type="NCBI Taxonomy" id="576137"/>
    <lineage>
        <taxon>Eukaryota</taxon>
        <taxon>Fungi</taxon>
        <taxon>Dikarya</taxon>
        <taxon>Ascomycota</taxon>
        <taxon>Pezizomycotina</taxon>
        <taxon>Leotiomycetes</taxon>
        <taxon>Helotiales</taxon>
        <taxon>Mollisiaceae</taxon>
        <taxon>Phialocephala</taxon>
        <taxon>Phialocephala fortinii species complex</taxon>
    </lineage>
</organism>
<sequence>MSWCPSQDITTTPIISYQNITLSLAKNLTCGTGYLRSDVGGSLPPWILTAFAIVLQLPVVIVRIARWDKTQLICLFMSVLEAGIITQAYISTHLTPNKVLVWSPISLVLPAGAMIQQLVLLVEMHGSQIPLLRRIIVKRTEPSDSGFWNPLWFRRKSSSGPDLELGDVHAPDEGNEHQTSSSTNTRVRWTLVIMVLSLFLLVWFTVLETRGLVAAVHGLNVDHLEVSWCSPIFTTFSLAVLDGNCNQYEITQDFKKGIGCIKMQATEQRQWLRATIVLTSLFLSIQLLDLVTMLLVNSKYRVMKAVKMKRPWFSMISGILSLVVILIFGIVEASNLPTGITERVWVVMKVGDDVAACTGNLTPAGLRGAVIGWTDGLLNSWGAAYFGASA</sequence>
<reference evidence="3 4" key="1">
    <citation type="submission" date="2016-03" db="EMBL/GenBank/DDBJ databases">
        <authorList>
            <person name="Ploux O."/>
        </authorList>
    </citation>
    <scope>NUCLEOTIDE SEQUENCE [LARGE SCALE GENOMIC DNA]</scope>
    <source>
        <strain evidence="3 4">UAMH 11012</strain>
    </source>
</reference>
<keyword evidence="2" id="KW-0812">Transmembrane</keyword>